<organism evidence="1 2">
    <name type="scientific">Venturia inaequalis</name>
    <name type="common">Apple scab fungus</name>
    <dbReference type="NCBI Taxonomy" id="5025"/>
    <lineage>
        <taxon>Eukaryota</taxon>
        <taxon>Fungi</taxon>
        <taxon>Dikarya</taxon>
        <taxon>Ascomycota</taxon>
        <taxon>Pezizomycotina</taxon>
        <taxon>Dothideomycetes</taxon>
        <taxon>Pleosporomycetidae</taxon>
        <taxon>Venturiales</taxon>
        <taxon>Venturiaceae</taxon>
        <taxon>Venturia</taxon>
    </lineage>
</organism>
<gene>
    <name evidence="1" type="ORF">EG327_009890</name>
</gene>
<proteinExistence type="predicted"/>
<dbReference type="AlphaFoldDB" id="A0A8H3ZG89"/>
<keyword evidence="2" id="KW-1185">Reference proteome</keyword>
<evidence type="ECO:0000313" key="1">
    <source>
        <dbReference type="EMBL" id="KAE9992157.1"/>
    </source>
</evidence>
<reference evidence="1 2" key="1">
    <citation type="submission" date="2019-07" db="EMBL/GenBank/DDBJ databases">
        <title>Venturia inaequalis Genome Resource.</title>
        <authorList>
            <person name="Lichtner F.J."/>
        </authorList>
    </citation>
    <scope>NUCLEOTIDE SEQUENCE [LARGE SCALE GENOMIC DNA]</scope>
    <source>
        <strain evidence="1 2">DMI_063113</strain>
    </source>
</reference>
<evidence type="ECO:0000313" key="2">
    <source>
        <dbReference type="Proteomes" id="UP000490939"/>
    </source>
</evidence>
<dbReference type="EMBL" id="WNWR01000068">
    <property type="protein sequence ID" value="KAE9992157.1"/>
    <property type="molecule type" value="Genomic_DNA"/>
</dbReference>
<sequence>MDITDPNIKTNTSFFHRLPNEIVDDILVYVFQEATRGELSSTNSTYEEFTPFFDSQAFEGVDQESVKLTLYQDMLGELAYAFLEIDTQLEGSVRYALGKVLMGFEANTRKRAQSLLAYSAWHDCLDQPALLHTIATPNISDLAAALASIDQQIKCDMIYPLK</sequence>
<protein>
    <submittedName>
        <fullName evidence="1">Uncharacterized protein</fullName>
    </submittedName>
</protein>
<name>A0A8H3ZG89_VENIN</name>
<comment type="caution">
    <text evidence="1">The sequence shown here is derived from an EMBL/GenBank/DDBJ whole genome shotgun (WGS) entry which is preliminary data.</text>
</comment>
<accession>A0A8H3ZG89</accession>
<dbReference type="Proteomes" id="UP000490939">
    <property type="component" value="Unassembled WGS sequence"/>
</dbReference>